<keyword evidence="1" id="KW-0472">Membrane</keyword>
<dbReference type="Proteomes" id="UP000177610">
    <property type="component" value="Unassembled WGS sequence"/>
</dbReference>
<dbReference type="InterPro" id="IPR048846">
    <property type="entry name" value="PaaX-like_central"/>
</dbReference>
<protein>
    <recommendedName>
        <fullName evidence="2">Transcriptional repressor PaaX-like central Cas2-like domain-containing protein</fullName>
    </recommendedName>
</protein>
<dbReference type="EMBL" id="MFEH01000001">
    <property type="protein sequence ID" value="OGE74351.1"/>
    <property type="molecule type" value="Genomic_DNA"/>
</dbReference>
<dbReference type="AlphaFoldDB" id="A0A1F5N9H4"/>
<sequence>MRIKQDINISQLIRKSTASKKPKLSDQQVAMLKTAAEVVLATGILAGTVAIAVIAPNLLSALGKIQRYGYSGYDRKQRFEKRQKDIVKSFYYLKRYGYIQLMREGEDYVMKITKKGEDKVRRLNFENLTIPQTSRLRKHWWFVLADIPSNPYRRRADLFREKLKLMNFYPLQRTVWVYPYKPTDQIEFVAVYYEIENFVTVAEAAKLDADDEEKLNQFFKDKSII</sequence>
<proteinExistence type="predicted"/>
<reference evidence="3 4" key="1">
    <citation type="journal article" date="2016" name="Nat. Commun.">
        <title>Thousands of microbial genomes shed light on interconnected biogeochemical processes in an aquifer system.</title>
        <authorList>
            <person name="Anantharaman K."/>
            <person name="Brown C.T."/>
            <person name="Hug L.A."/>
            <person name="Sharon I."/>
            <person name="Castelle C.J."/>
            <person name="Probst A.J."/>
            <person name="Thomas B.C."/>
            <person name="Singh A."/>
            <person name="Wilkins M.J."/>
            <person name="Karaoz U."/>
            <person name="Brodie E.L."/>
            <person name="Williams K.H."/>
            <person name="Hubbard S.S."/>
            <person name="Banfield J.F."/>
        </authorList>
    </citation>
    <scope>NUCLEOTIDE SEQUENCE [LARGE SCALE GENOMIC DNA]</scope>
</reference>
<keyword evidence="1" id="KW-1133">Transmembrane helix</keyword>
<name>A0A1F5N9H4_9BACT</name>
<feature type="domain" description="Transcriptional repressor PaaX-like central Cas2-like" evidence="2">
    <location>
        <begin position="138"/>
        <end position="214"/>
    </location>
</feature>
<keyword evidence="1" id="KW-0812">Transmembrane</keyword>
<evidence type="ECO:0000313" key="3">
    <source>
        <dbReference type="EMBL" id="OGE74351.1"/>
    </source>
</evidence>
<dbReference type="Gene3D" id="3.30.70.2650">
    <property type="match status" value="1"/>
</dbReference>
<organism evidence="3 4">
    <name type="scientific">Candidatus Doudnabacteria bacterium RIFCSPHIGHO2_01_FULL_41_86</name>
    <dbReference type="NCBI Taxonomy" id="1817821"/>
    <lineage>
        <taxon>Bacteria</taxon>
        <taxon>Candidatus Doudnaibacteriota</taxon>
    </lineage>
</organism>
<gene>
    <name evidence="3" type="ORF">A2717_02315</name>
</gene>
<dbReference type="STRING" id="1817821.A2717_02315"/>
<accession>A0A1F5N9H4</accession>
<feature type="transmembrane region" description="Helical" evidence="1">
    <location>
        <begin position="38"/>
        <end position="59"/>
    </location>
</feature>
<evidence type="ECO:0000256" key="1">
    <source>
        <dbReference type="SAM" id="Phobius"/>
    </source>
</evidence>
<dbReference type="Pfam" id="PF20803">
    <property type="entry name" value="PaaX_M"/>
    <property type="match status" value="1"/>
</dbReference>
<comment type="caution">
    <text evidence="3">The sequence shown here is derived from an EMBL/GenBank/DDBJ whole genome shotgun (WGS) entry which is preliminary data.</text>
</comment>
<evidence type="ECO:0000259" key="2">
    <source>
        <dbReference type="Pfam" id="PF20803"/>
    </source>
</evidence>
<evidence type="ECO:0000313" key="4">
    <source>
        <dbReference type="Proteomes" id="UP000177610"/>
    </source>
</evidence>